<sequence>MKRLFFCCLFGIVIATPYGIAFGNEADCSIARDPRRCAALQAAREACSSLQGQARGACLREAMPPPDCSHAPNAIQCETRQAAEQACKDKRGKAHRQCLRGFKS</sequence>
<comment type="caution">
    <text evidence="1">The sequence shown here is derived from an EMBL/GenBank/DDBJ whole genome shotgun (WGS) entry which is preliminary data.</text>
</comment>
<dbReference type="RefSeq" id="WP_220634352.1">
    <property type="nucleotide sequence ID" value="NZ_CAJQUM010000001.1"/>
</dbReference>
<dbReference type="EMBL" id="CAJQUM010000001">
    <property type="protein sequence ID" value="CAG4882262.1"/>
    <property type="molecule type" value="Genomic_DNA"/>
</dbReference>
<dbReference type="AlphaFoldDB" id="A0A916NGJ3"/>
<protein>
    <submittedName>
        <fullName evidence="1">Uncharacterized protein</fullName>
    </submittedName>
</protein>
<name>A0A916NGJ3_9PROT</name>
<reference evidence="1" key="1">
    <citation type="submission" date="2021-04" db="EMBL/GenBank/DDBJ databases">
        <authorList>
            <person name="Hornung B."/>
        </authorList>
    </citation>
    <scope>NUCLEOTIDE SEQUENCE</scope>
    <source>
        <strain evidence="1">G5G6</strain>
    </source>
</reference>
<organism evidence="1 2">
    <name type="scientific">Georgfuchsia toluolica</name>
    <dbReference type="NCBI Taxonomy" id="424218"/>
    <lineage>
        <taxon>Bacteria</taxon>
        <taxon>Pseudomonadati</taxon>
        <taxon>Pseudomonadota</taxon>
        <taxon>Betaproteobacteria</taxon>
        <taxon>Nitrosomonadales</taxon>
        <taxon>Sterolibacteriaceae</taxon>
        <taxon>Georgfuchsia</taxon>
    </lineage>
</organism>
<evidence type="ECO:0000313" key="2">
    <source>
        <dbReference type="Proteomes" id="UP000742786"/>
    </source>
</evidence>
<dbReference type="Proteomes" id="UP000742786">
    <property type="component" value="Unassembled WGS sequence"/>
</dbReference>
<gene>
    <name evidence="1" type="ORF">GTOL_10144</name>
</gene>
<accession>A0A916NGJ3</accession>
<keyword evidence="2" id="KW-1185">Reference proteome</keyword>
<proteinExistence type="predicted"/>
<evidence type="ECO:0000313" key="1">
    <source>
        <dbReference type="EMBL" id="CAG4882262.1"/>
    </source>
</evidence>